<dbReference type="Gene3D" id="3.40.50.11660">
    <property type="entry name" value="Glycosyl transferase family 10, C-terminal domain"/>
    <property type="match status" value="1"/>
</dbReference>
<dbReference type="STRING" id="1798539.A2994_00030"/>
<reference evidence="2 3" key="1">
    <citation type="journal article" date="2016" name="Nat. Commun.">
        <title>Thousands of microbial genomes shed light on interconnected biogeochemical processes in an aquifer system.</title>
        <authorList>
            <person name="Anantharaman K."/>
            <person name="Brown C.T."/>
            <person name="Hug L.A."/>
            <person name="Sharon I."/>
            <person name="Castelle C.J."/>
            <person name="Probst A.J."/>
            <person name="Thomas B.C."/>
            <person name="Singh A."/>
            <person name="Wilkins M.J."/>
            <person name="Karaoz U."/>
            <person name="Brodie E.L."/>
            <person name="Williams K.H."/>
            <person name="Hubbard S.S."/>
            <person name="Banfield J.F."/>
        </authorList>
    </citation>
    <scope>NUCLEOTIDE SEQUENCE [LARGE SCALE GENOMIC DNA]</scope>
</reference>
<evidence type="ECO:0000313" key="3">
    <source>
        <dbReference type="Proteomes" id="UP000179010"/>
    </source>
</evidence>
<organism evidence="2 3">
    <name type="scientific">candidate division Kazan bacterium RIFCSPLOWO2_01_FULL_48_13</name>
    <dbReference type="NCBI Taxonomy" id="1798539"/>
    <lineage>
        <taxon>Bacteria</taxon>
        <taxon>Bacteria division Kazan-3B-28</taxon>
    </lineage>
</organism>
<dbReference type="SUPFAM" id="SSF53756">
    <property type="entry name" value="UDP-Glycosyltransferase/glycogen phosphorylase"/>
    <property type="match status" value="1"/>
</dbReference>
<evidence type="ECO:0000259" key="1">
    <source>
        <dbReference type="Pfam" id="PF00852"/>
    </source>
</evidence>
<evidence type="ECO:0000313" key="2">
    <source>
        <dbReference type="EMBL" id="OGB85228.1"/>
    </source>
</evidence>
<dbReference type="Proteomes" id="UP000179010">
    <property type="component" value="Unassembled WGS sequence"/>
</dbReference>
<gene>
    <name evidence="2" type="ORF">A2994_00030</name>
</gene>
<accession>A0A1F4PNK3</accession>
<dbReference type="EMBL" id="METE01000008">
    <property type="protein sequence ID" value="OGB85228.1"/>
    <property type="molecule type" value="Genomic_DNA"/>
</dbReference>
<feature type="domain" description="Fucosyltransferase C-terminal" evidence="1">
    <location>
        <begin position="228"/>
        <end position="311"/>
    </location>
</feature>
<comment type="caution">
    <text evidence="2">The sequence shown here is derived from an EMBL/GenBank/DDBJ whole genome shotgun (WGS) entry which is preliminary data.</text>
</comment>
<dbReference type="AlphaFoldDB" id="A0A1F4PNK3"/>
<protein>
    <recommendedName>
        <fullName evidence="1">Fucosyltransferase C-terminal domain-containing protein</fullName>
    </recommendedName>
</protein>
<sequence length="344" mass="40664">MSKVIKKVAIYPGYANMLKDQVFDLDSEVGRQLRGLPVLQRYIALRDLLAQNGIELHTYDMYSDPKEIDVWLMLEMKPSRYLFMARHLINPKKVIPIVIEPEIVLPWQWRYMRLWSRLHPIVLTWSPELVRSDKRFHRFYYAPFLFDVNKYEYYLAKPKKNLCMLMQSNKASRVPGELYSLRREIIRYYEKRGDNLFDLYGFGWNTPNTQHLGPSEPFYTPVHKGIADDKSETFAEYQFVFCIQNFVPAGDYESDVFMAMATGAVPIFLPPADVDELIPADAYINYSHFQNLDELTAYLQSIVGTEHYAAYRRRGWEYLNSEKFRPFTVQQFAEDIHRSIQLAR</sequence>
<dbReference type="InterPro" id="IPR038577">
    <property type="entry name" value="GT10-like_C_sf"/>
</dbReference>
<dbReference type="InterPro" id="IPR055270">
    <property type="entry name" value="Glyco_tran_10_C"/>
</dbReference>
<name>A0A1F4PNK3_UNCK3</name>
<dbReference type="Pfam" id="PF00852">
    <property type="entry name" value="Glyco_transf_10"/>
    <property type="match status" value="1"/>
</dbReference>
<proteinExistence type="predicted"/>